<evidence type="ECO:0000313" key="14">
    <source>
        <dbReference type="EMBL" id="QQA59248.1"/>
    </source>
</evidence>
<dbReference type="EMBL" id="CP120942">
    <property type="protein sequence ID" value="WFF98366.1"/>
    <property type="molecule type" value="Genomic_DNA"/>
</dbReference>
<dbReference type="EMBL" id="JAOCFT010000001">
    <property type="protein sequence ID" value="MDH1896410.1"/>
    <property type="molecule type" value="Genomic_DNA"/>
</dbReference>
<dbReference type="EMBL" id="BPOP01000018">
    <property type="protein sequence ID" value="GJB92041.1"/>
    <property type="molecule type" value="Genomic_DNA"/>
</dbReference>
<dbReference type="Proteomes" id="UP001161704">
    <property type="component" value="Unassembled WGS sequence"/>
</dbReference>
<dbReference type="EMBL" id="JAWZVU010000080">
    <property type="protein sequence ID" value="MDX7721505.1"/>
    <property type="molecule type" value="Genomic_DNA"/>
</dbReference>
<keyword evidence="2 4" id="KW-0479">Metal-binding</keyword>
<evidence type="ECO:0000313" key="9">
    <source>
        <dbReference type="EMBL" id="GJB92041.1"/>
    </source>
</evidence>
<dbReference type="SMART" id="SM01219">
    <property type="entry name" value="Frataxin_Cyay"/>
    <property type="match status" value="1"/>
</dbReference>
<dbReference type="EMBL" id="BPNL01000003">
    <property type="protein sequence ID" value="GJA52986.1"/>
    <property type="molecule type" value="Genomic_DNA"/>
</dbReference>
<dbReference type="Proteomes" id="UP000886939">
    <property type="component" value="Unassembled WGS sequence"/>
</dbReference>
<evidence type="ECO:0000313" key="5">
    <source>
        <dbReference type="EMBL" id="AXB05378.1"/>
    </source>
</evidence>
<dbReference type="AlphaFoldDB" id="A0A081LMP8"/>
<protein>
    <recommendedName>
        <fullName evidence="4">Iron-sulfur cluster assembly protein CyaY</fullName>
    </recommendedName>
</protein>
<dbReference type="SUPFAM" id="SSF55387">
    <property type="entry name" value="Frataxin/Nqo15-like"/>
    <property type="match status" value="1"/>
</dbReference>
<reference evidence="12" key="7">
    <citation type="submission" date="2023-11" db="EMBL/GenBank/DDBJ databases">
        <title>WGS of Aeromonas in Northern Israel.</title>
        <authorList>
            <person name="Hershko Y."/>
        </authorList>
    </citation>
    <scope>NUCLEOTIDE SEQUENCE</scope>
    <source>
        <strain evidence="12">77416</strain>
    </source>
</reference>
<evidence type="ECO:0000313" key="11">
    <source>
        <dbReference type="EMBL" id="MDH1896410.1"/>
    </source>
</evidence>
<dbReference type="GO" id="GO:0008199">
    <property type="term" value="F:ferric iron binding"/>
    <property type="evidence" value="ECO:0007669"/>
    <property type="project" value="InterPro"/>
</dbReference>
<dbReference type="GO" id="GO:0005829">
    <property type="term" value="C:cytosol"/>
    <property type="evidence" value="ECO:0007669"/>
    <property type="project" value="TreeGrafter"/>
</dbReference>
<evidence type="ECO:0000313" key="17">
    <source>
        <dbReference type="Proteomes" id="UP000737420"/>
    </source>
</evidence>
<dbReference type="PANTHER" id="PTHR16821">
    <property type="entry name" value="FRATAXIN"/>
    <property type="match status" value="1"/>
</dbReference>
<evidence type="ECO:0000313" key="8">
    <source>
        <dbReference type="EMBL" id="GJA63191.1"/>
    </source>
</evidence>
<dbReference type="Proteomes" id="UP001218423">
    <property type="component" value="Chromosome"/>
</dbReference>
<name>A0A081LMP8_AERCA</name>
<dbReference type="GO" id="GO:0008198">
    <property type="term" value="F:ferrous iron binding"/>
    <property type="evidence" value="ECO:0007669"/>
    <property type="project" value="TreeGrafter"/>
</dbReference>
<reference evidence="14" key="2">
    <citation type="submission" date="2020-12" db="EMBL/GenBank/DDBJ databases">
        <title>GES Beta-lactamases isolated from hospital effluents in Brazil.</title>
        <authorList>
            <person name="Conte D."/>
            <person name="Mesa D."/>
            <person name="Palmeiro J.K."/>
            <person name="Dalla-Costa L.M."/>
        </authorList>
    </citation>
    <scope>NUCLEOTIDE SEQUENCE [LARGE SCALE GENOMIC DNA]</scope>
    <source>
        <strain evidence="14">Aero21</strain>
    </source>
</reference>
<dbReference type="PROSITE" id="PS01344">
    <property type="entry name" value="FRATAXIN_1"/>
    <property type="match status" value="1"/>
</dbReference>
<dbReference type="Proteomes" id="UP000266778">
    <property type="component" value="Chromosome"/>
</dbReference>
<dbReference type="Proteomes" id="UP001277183">
    <property type="component" value="Unassembled WGS sequence"/>
</dbReference>
<dbReference type="Proteomes" id="UP001304847">
    <property type="component" value="Unassembled WGS sequence"/>
</dbReference>
<evidence type="ECO:0000313" key="15">
    <source>
        <dbReference type="EMBL" id="UZC87179.1"/>
    </source>
</evidence>
<dbReference type="Pfam" id="PF01491">
    <property type="entry name" value="Frataxin_Cyay"/>
    <property type="match status" value="1"/>
</dbReference>
<reference evidence="16" key="5">
    <citation type="submission" date="2023-03" db="EMBL/GenBank/DDBJ databases">
        <title>Aeromonas caviae strain AC1520.</title>
        <authorList>
            <person name="Xie T."/>
            <person name="Zhang Q."/>
            <person name="Deng J."/>
            <person name="Li X."/>
        </authorList>
    </citation>
    <scope>NUCLEOTIDE SEQUENCE</scope>
    <source>
        <strain evidence="16">AC1520</strain>
    </source>
</reference>
<dbReference type="CDD" id="cd00503">
    <property type="entry name" value="Frataxin"/>
    <property type="match status" value="1"/>
</dbReference>
<reference evidence="5" key="1">
    <citation type="journal article" date="2019" name="J Environ">
        <title>Genetic characterization and potential molecular dissemination mechanism of tet (31) gene in Aeromonas caviae from an oxytetracycline wastewater treatment system.</title>
        <authorList>
            <person name="Shi Y."/>
            <person name="Tian Z."/>
            <person name="Leclercq S.O."/>
            <person name="Zhang H."/>
            <person name="Yang M."/>
            <person name="Zhang Y."/>
        </authorList>
    </citation>
    <scope>NUCLEOTIDE SEQUENCE</scope>
    <source>
        <strain evidence="5">T25-39</strain>
    </source>
</reference>
<sequence>MKDHEYHALTDAFFQYVEDTIDEGYPDIDCERAGGVLTLSFENKTKVIINKQEPLHQIWVATRENGFHFELRGDSWIDNRFGDELKALLTRACTTQAGEPVVFS</sequence>
<dbReference type="Proteomes" id="UP000737420">
    <property type="component" value="Unassembled WGS sequence"/>
</dbReference>
<dbReference type="KEGG" id="acav:VI35_19090"/>
<dbReference type="PANTHER" id="PTHR16821:SF2">
    <property type="entry name" value="FRATAXIN, MITOCHONDRIAL"/>
    <property type="match status" value="1"/>
</dbReference>
<dbReference type="OrthoDB" id="285675at2"/>
<reference evidence="7 17" key="3">
    <citation type="submission" date="2021-07" db="EMBL/GenBank/DDBJ databases">
        <title>Draft genome sequence of carbapenem-resistant Aeromonas spp. in Japan.</title>
        <authorList>
            <person name="Maehana S."/>
            <person name="Suzuki M."/>
            <person name="Kitasato H."/>
        </authorList>
    </citation>
    <scope>NUCLEOTIDE SEQUENCE</scope>
    <source>
        <strain evidence="6">KAM343</strain>
        <strain evidence="7">KAM348</strain>
        <strain evidence="8">KAM351</strain>
        <strain evidence="9 17">KAM382</strain>
    </source>
</reference>
<dbReference type="EMBL" id="JAYGOJ010000040">
    <property type="protein sequence ID" value="MEA9436087.1"/>
    <property type="molecule type" value="Genomic_DNA"/>
</dbReference>
<organism evidence="7 18">
    <name type="scientific">Aeromonas caviae</name>
    <name type="common">Aeromonas punctata</name>
    <dbReference type="NCBI Taxonomy" id="648"/>
    <lineage>
        <taxon>Bacteria</taxon>
        <taxon>Pseudomonadati</taxon>
        <taxon>Pseudomonadota</taxon>
        <taxon>Gammaproteobacteria</taxon>
        <taxon>Aeromonadales</taxon>
        <taxon>Aeromonadaceae</taxon>
        <taxon>Aeromonas</taxon>
    </lineage>
</organism>
<evidence type="ECO:0000256" key="2">
    <source>
        <dbReference type="ARBA" id="ARBA00022723"/>
    </source>
</evidence>
<keyword evidence="3 4" id="KW-0408">Iron</keyword>
<dbReference type="Proteomes" id="UP001163285">
    <property type="component" value="Chromosome"/>
</dbReference>
<dbReference type="HAMAP" id="MF_00142">
    <property type="entry name" value="CyaY"/>
    <property type="match status" value="1"/>
</dbReference>
<proteinExistence type="inferred from homology"/>
<comment type="function">
    <text evidence="4">Involved in iron-sulfur (Fe-S) cluster assembly. May act as a regulator of Fe-S biogenesis.</text>
</comment>
<comment type="similarity">
    <text evidence="1 4">Belongs to the frataxin family.</text>
</comment>
<evidence type="ECO:0000313" key="18">
    <source>
        <dbReference type="Proteomes" id="UP000887009"/>
    </source>
</evidence>
<evidence type="ECO:0000256" key="1">
    <source>
        <dbReference type="ARBA" id="ARBA00008183"/>
    </source>
</evidence>
<dbReference type="EMBL" id="BPNN01000021">
    <property type="protein sequence ID" value="GJA63191.1"/>
    <property type="molecule type" value="Genomic_DNA"/>
</dbReference>
<evidence type="ECO:0000313" key="6">
    <source>
        <dbReference type="EMBL" id="GJA42137.1"/>
    </source>
</evidence>
<dbReference type="InterPro" id="IPR002908">
    <property type="entry name" value="Frataxin/CyaY"/>
</dbReference>
<gene>
    <name evidence="4 7" type="primary">cyaY</name>
    <name evidence="5" type="ORF">C1C91_10595</name>
    <name evidence="14" type="ORF">JC965_13070</name>
    <name evidence="6" type="ORF">KAM343_29330</name>
    <name evidence="7" type="ORF">KAM348_04090</name>
    <name evidence="8" type="ORF">KAM351_18020</name>
    <name evidence="9" type="ORF">KAM382_21020</name>
    <name evidence="11" type="ORF">N5I07_02095</name>
    <name evidence="10" type="ORF">N5I20_01750</name>
    <name evidence="15" type="ORF">OJY61_04305</name>
    <name evidence="16" type="ORF">P5S46_01780</name>
    <name evidence="12" type="ORF">SJS77_13640</name>
    <name evidence="13" type="ORF">VCX44_09695</name>
</gene>
<dbReference type="Proteomes" id="UP000887009">
    <property type="component" value="Unassembled WGS sequence"/>
</dbReference>
<evidence type="ECO:0000313" key="19">
    <source>
        <dbReference type="Proteomes" id="UP001304847"/>
    </source>
</evidence>
<evidence type="ECO:0000313" key="12">
    <source>
        <dbReference type="EMBL" id="MDX7721505.1"/>
    </source>
</evidence>
<dbReference type="GO" id="GO:0016226">
    <property type="term" value="P:iron-sulfur cluster assembly"/>
    <property type="evidence" value="ECO:0007669"/>
    <property type="project" value="UniProtKB-UniRule"/>
</dbReference>
<dbReference type="RefSeq" id="WP_010672698.1">
    <property type="nucleotide sequence ID" value="NZ_AP019195.1"/>
</dbReference>
<keyword evidence="19" id="KW-1185">Reference proteome</keyword>
<evidence type="ECO:0000313" key="16">
    <source>
        <dbReference type="EMBL" id="WFF98366.1"/>
    </source>
</evidence>
<dbReference type="GeneID" id="48824130"/>
<dbReference type="Gene3D" id="3.30.920.10">
    <property type="entry name" value="Frataxin/CyaY"/>
    <property type="match status" value="1"/>
</dbReference>
<dbReference type="EMBL" id="CP025706">
    <property type="protein sequence ID" value="AXB05378.1"/>
    <property type="molecule type" value="Genomic_DNA"/>
</dbReference>
<reference evidence="13 19" key="8">
    <citation type="submission" date="2023-12" db="EMBL/GenBank/DDBJ databases">
        <title>Characterization of antibiotic resistance in Aeromonas spp. in hospital effluent.</title>
        <authorList>
            <person name="Negoseki B.R.S."/>
            <person name="Krul D."/>
            <person name="Siqueira A.C."/>
            <person name="Almeida M."/>
            <person name="Mesa D."/>
            <person name="Conte D."/>
            <person name="Dalla-Costa L.M."/>
        </authorList>
    </citation>
    <scope>NUCLEOTIDE SEQUENCE [LARGE SCALE GENOMIC DNA]</scope>
    <source>
        <strain evidence="13 19">36v</strain>
    </source>
</reference>
<dbReference type="EMBL" id="CP110176">
    <property type="protein sequence ID" value="UZC87179.1"/>
    <property type="molecule type" value="Genomic_DNA"/>
</dbReference>
<dbReference type="Proteomes" id="UP001160758">
    <property type="component" value="Unassembled WGS sequence"/>
</dbReference>
<reference evidence="15" key="6">
    <citation type="submission" date="2023-04" db="EMBL/GenBank/DDBJ databases">
        <title>Whole Genome Sequence of Multi-drug resistant Aeromonas caviae as a gut pathogen in newborn.</title>
        <authorList>
            <person name="Jadhav S.V."/>
            <person name="Saroj S.D."/>
            <person name="Saha U.B."/>
            <person name="Sen S."/>
            <person name="Kher A."/>
        </authorList>
    </citation>
    <scope>NUCLEOTIDE SEQUENCE</scope>
    <source>
        <strain evidence="15">SVJ23</strain>
    </source>
</reference>
<accession>A0A081LMP8</accession>
<reference evidence="10" key="4">
    <citation type="submission" date="2022-09" db="EMBL/GenBank/DDBJ databases">
        <title>Intensive care unit water sources are persistently colonized with multi-drug resistant bacteria and are the site of extensive horizontal gene transfer of antibiotic resistance genes.</title>
        <authorList>
            <person name="Diorio-Toth L."/>
        </authorList>
    </citation>
    <scope>NUCLEOTIDE SEQUENCE</scope>
    <source>
        <strain evidence="10">GD03710</strain>
        <strain evidence="11">GD03796</strain>
    </source>
</reference>
<evidence type="ECO:0000313" key="7">
    <source>
        <dbReference type="EMBL" id="GJA52986.1"/>
    </source>
</evidence>
<dbReference type="InterPro" id="IPR036524">
    <property type="entry name" value="Frataxin/CyaY_sf"/>
</dbReference>
<dbReference type="EMBL" id="BPNI01000065">
    <property type="protein sequence ID" value="GJA42137.1"/>
    <property type="molecule type" value="Genomic_DNA"/>
</dbReference>
<dbReference type="InterPro" id="IPR020895">
    <property type="entry name" value="Frataxin_CS"/>
</dbReference>
<evidence type="ECO:0000256" key="3">
    <source>
        <dbReference type="ARBA" id="ARBA00023004"/>
    </source>
</evidence>
<evidence type="ECO:0000313" key="13">
    <source>
        <dbReference type="EMBL" id="MEA9436087.1"/>
    </source>
</evidence>
<dbReference type="EMBL" id="JAOCIZ010000004">
    <property type="protein sequence ID" value="MDH1503784.1"/>
    <property type="molecule type" value="Genomic_DNA"/>
</dbReference>
<evidence type="ECO:0000256" key="4">
    <source>
        <dbReference type="HAMAP-Rule" id="MF_00142"/>
    </source>
</evidence>
<dbReference type="PROSITE" id="PS50810">
    <property type="entry name" value="FRATAXIN_2"/>
    <property type="match status" value="1"/>
</dbReference>
<dbReference type="NCBIfam" id="TIGR03421">
    <property type="entry name" value="FeS_CyaY"/>
    <property type="match status" value="1"/>
</dbReference>
<dbReference type="EMBL" id="CP065937">
    <property type="protein sequence ID" value="QQA59248.1"/>
    <property type="molecule type" value="Genomic_DNA"/>
</dbReference>
<evidence type="ECO:0000313" key="10">
    <source>
        <dbReference type="EMBL" id="MDH1503784.1"/>
    </source>
</evidence>
<dbReference type="InterPro" id="IPR047584">
    <property type="entry name" value="CyaY"/>
</dbReference>
<dbReference type="Proteomes" id="UP000886934">
    <property type="component" value="Unassembled WGS sequence"/>
</dbReference>